<evidence type="ECO:0000313" key="1">
    <source>
        <dbReference type="EMBL" id="MWV70080.1"/>
    </source>
</evidence>
<dbReference type="SUPFAM" id="SSF53335">
    <property type="entry name" value="S-adenosyl-L-methionine-dependent methyltransferases"/>
    <property type="match status" value="1"/>
</dbReference>
<dbReference type="GO" id="GO:0032259">
    <property type="term" value="P:methylation"/>
    <property type="evidence" value="ECO:0007669"/>
    <property type="project" value="UniProtKB-KW"/>
</dbReference>
<reference evidence="2 3" key="2">
    <citation type="journal article" date="2016" name="Infect. Immun.">
        <title>Helicobacter saguini, a Novel Helicobacter Isolated from Cotton-Top Tamarins with Ulcerative Colitis, Has Proinflammatory Properties and Induces Typhlocolitis and Dysplasia in Gnotobiotic IL-10-/- Mice.</title>
        <authorList>
            <person name="Shen Z."/>
            <person name="Mannion A."/>
            <person name="Whary M.T."/>
            <person name="Muthupalani S."/>
            <person name="Sheh A."/>
            <person name="Feng Y."/>
            <person name="Gong G."/>
            <person name="Vandamme P."/>
            <person name="Holcombe H.R."/>
            <person name="Paster B.J."/>
            <person name="Fox J.G."/>
        </authorList>
    </citation>
    <scope>NUCLEOTIDE SEQUENCE [LARGE SCALE GENOMIC DNA]</scope>
    <source>
        <strain evidence="2 3">MIT 97-6194</strain>
    </source>
</reference>
<comment type="caution">
    <text evidence="2">The sequence shown here is derived from an EMBL/GenBank/DDBJ whole genome shotgun (WGS) entry which is preliminary data.</text>
</comment>
<keyword evidence="2" id="KW-0489">Methyltransferase</keyword>
<reference evidence="2 3" key="1">
    <citation type="journal article" date="2014" name="Genome Announc.">
        <title>Draft genome sequences of eight enterohepatic helicobacter species isolated from both laboratory and wild rodents.</title>
        <authorList>
            <person name="Sheh A."/>
            <person name="Shen Z."/>
            <person name="Fox J.G."/>
        </authorList>
    </citation>
    <scope>NUCLEOTIDE SEQUENCE [LARGE SCALE GENOMIC DNA]</scope>
    <source>
        <strain evidence="2 3">MIT 97-6194</strain>
    </source>
</reference>
<protein>
    <submittedName>
        <fullName evidence="2">Putative sugar O-methyltransferase</fullName>
        <ecNumber evidence="2">2.1.1.-</ecNumber>
    </submittedName>
</protein>
<dbReference type="GO" id="GO:0008168">
    <property type="term" value="F:methyltransferase activity"/>
    <property type="evidence" value="ECO:0007669"/>
    <property type="project" value="UniProtKB-KW"/>
</dbReference>
<reference evidence="2" key="3">
    <citation type="submission" date="2018-04" db="EMBL/GenBank/DDBJ databases">
        <authorList>
            <person name="Sheh A."/>
            <person name="Shen Z."/>
            <person name="Mannion A.J."/>
            <person name="Fox J.G."/>
        </authorList>
    </citation>
    <scope>NUCLEOTIDE SEQUENCE</scope>
    <source>
        <strain evidence="2">MIT 97-6194</strain>
    </source>
</reference>
<dbReference type="InterPro" id="IPR029063">
    <property type="entry name" value="SAM-dependent_MTases_sf"/>
</dbReference>
<dbReference type="RefSeq" id="WP_052062511.1">
    <property type="nucleotide sequence ID" value="NZ_JRMP02000024.1"/>
</dbReference>
<reference evidence="1 4" key="4">
    <citation type="submission" date="2019-12" db="EMBL/GenBank/DDBJ databases">
        <title>Multi-Generational Helicobacter saguini Isolates.</title>
        <authorList>
            <person name="Mannion A."/>
            <person name="Shen Z."/>
            <person name="Fox J.G."/>
        </authorList>
    </citation>
    <scope>NUCLEOTIDE SEQUENCE [LARGE SCALE GENOMIC DNA]</scope>
    <source>
        <strain evidence="1">16-048</strain>
        <strain evidence="4">16-048 (F4)</strain>
    </source>
</reference>
<dbReference type="NCBIfam" id="TIGR04371">
    <property type="entry name" value="methyltran_NanM"/>
    <property type="match status" value="1"/>
</dbReference>
<evidence type="ECO:0000313" key="3">
    <source>
        <dbReference type="Proteomes" id="UP000029714"/>
    </source>
</evidence>
<dbReference type="EMBL" id="QBIU01000001">
    <property type="protein sequence ID" value="MWV70080.1"/>
    <property type="molecule type" value="Genomic_DNA"/>
</dbReference>
<keyword evidence="2" id="KW-0808">Transferase</keyword>
<accession>A0A347W542</accession>
<organism evidence="2 3">
    <name type="scientific">Helicobacter saguini</name>
    <dbReference type="NCBI Taxonomy" id="1548018"/>
    <lineage>
        <taxon>Bacteria</taxon>
        <taxon>Pseudomonadati</taxon>
        <taxon>Campylobacterota</taxon>
        <taxon>Epsilonproteobacteria</taxon>
        <taxon>Campylobacterales</taxon>
        <taxon>Helicobacteraceae</taxon>
        <taxon>Helicobacter</taxon>
    </lineage>
</organism>
<sequence>MGLRTKIKKLARKISGKKQEQTSEIYNTSLTDSNTSDYPSFCLRAASDENTFNTFRTNPAYTRVLEHVSFSDGKRYLDVIKKRKMFSERDFKEFAKNDYYGGAVTYFYDGSGQFSPTTLRYIKVLSDLIMEFGDLSGFRICEIGVGYGGQARLILSRFDVKSYQLLDLDSVLALDKRYLGHFGDIESKIIYGLQEQNECDLLISNYAFSELRGSVQDMYVSHLGHMPHGYITFNDIAAPGFNHTLIEYPKLFNADIKIKDEIPQTHENNRILVW</sequence>
<dbReference type="InterPro" id="IPR030807">
    <property type="entry name" value="Methyltran_NanM"/>
</dbReference>
<dbReference type="Proteomes" id="UP000029714">
    <property type="component" value="Unassembled WGS sequence"/>
</dbReference>
<dbReference type="AlphaFoldDB" id="A0A347W542"/>
<gene>
    <name evidence="1" type="ORF">DCO61_08730</name>
    <name evidence="2" type="ORF">LS64_011000</name>
</gene>
<dbReference type="OrthoDB" id="5328730at2"/>
<keyword evidence="3" id="KW-1185">Reference proteome</keyword>
<evidence type="ECO:0000313" key="2">
    <source>
        <dbReference type="EMBL" id="TLD92027.1"/>
    </source>
</evidence>
<name>A0A347W542_9HELI</name>
<proteinExistence type="predicted"/>
<dbReference type="EMBL" id="JRMP02000024">
    <property type="protein sequence ID" value="TLD92027.1"/>
    <property type="molecule type" value="Genomic_DNA"/>
</dbReference>
<dbReference type="Proteomes" id="UP000477070">
    <property type="component" value="Unassembled WGS sequence"/>
</dbReference>
<evidence type="ECO:0000313" key="4">
    <source>
        <dbReference type="Proteomes" id="UP000477070"/>
    </source>
</evidence>
<dbReference type="EC" id="2.1.1.-" evidence="2"/>